<keyword evidence="7" id="KW-0808">Transferase</keyword>
<dbReference type="EC" id="2.7.7.19" evidence="5"/>
<keyword evidence="8" id="KW-0479">Metal-binding</keyword>
<evidence type="ECO:0000313" key="19">
    <source>
        <dbReference type="Proteomes" id="UP001244011"/>
    </source>
</evidence>
<dbReference type="Proteomes" id="UP001244011">
    <property type="component" value="Unassembled WGS sequence"/>
</dbReference>
<dbReference type="SUPFAM" id="SSF55003">
    <property type="entry name" value="PAP/Archaeal CCA-adding enzyme, C-terminal domain"/>
    <property type="match status" value="1"/>
</dbReference>
<dbReference type="GO" id="GO:1990817">
    <property type="term" value="F:poly(A) RNA polymerase activity"/>
    <property type="evidence" value="ECO:0007669"/>
    <property type="project" value="UniProtKB-EC"/>
</dbReference>
<feature type="domain" description="Endonuclease/exonuclease/phosphatase" evidence="14">
    <location>
        <begin position="272"/>
        <end position="546"/>
    </location>
</feature>
<dbReference type="InterPro" id="IPR043519">
    <property type="entry name" value="NT_sf"/>
</dbReference>
<dbReference type="Pfam" id="PF04928">
    <property type="entry name" value="PAP_central"/>
    <property type="match status" value="1"/>
</dbReference>
<dbReference type="InterPro" id="IPR048840">
    <property type="entry name" value="PolA_pol_NTPase"/>
</dbReference>
<dbReference type="SUPFAM" id="SSF56219">
    <property type="entry name" value="DNase I-like"/>
    <property type="match status" value="1"/>
</dbReference>
<evidence type="ECO:0000256" key="13">
    <source>
        <dbReference type="SAM" id="MobiDB-lite"/>
    </source>
</evidence>
<evidence type="ECO:0000256" key="3">
    <source>
        <dbReference type="ARBA" id="ARBA00004123"/>
    </source>
</evidence>
<evidence type="ECO:0000259" key="15">
    <source>
        <dbReference type="Pfam" id="PF04457"/>
    </source>
</evidence>
<dbReference type="Pfam" id="PF20750">
    <property type="entry name" value="PAP_NTPase"/>
    <property type="match status" value="1"/>
</dbReference>
<dbReference type="Gene3D" id="3.60.10.10">
    <property type="entry name" value="Endonuclease/exonuclease/phosphatase"/>
    <property type="match status" value="1"/>
</dbReference>
<feature type="domain" description="MJ1316 RNA cyclic group end recognition" evidence="15">
    <location>
        <begin position="1201"/>
        <end position="1271"/>
    </location>
</feature>
<accession>A0AAJ0FN34</accession>
<comment type="cofactor">
    <cofactor evidence="1">
        <name>Mn(2+)</name>
        <dbReference type="ChEBI" id="CHEBI:29035"/>
    </cofactor>
</comment>
<dbReference type="InterPro" id="IPR036691">
    <property type="entry name" value="Endo/exonu/phosph_ase_sf"/>
</dbReference>
<evidence type="ECO:0000259" key="16">
    <source>
        <dbReference type="Pfam" id="PF04928"/>
    </source>
</evidence>
<keyword evidence="11" id="KW-0460">Magnesium</keyword>
<evidence type="ECO:0000256" key="9">
    <source>
        <dbReference type="ARBA" id="ARBA00022741"/>
    </source>
</evidence>
<evidence type="ECO:0000256" key="6">
    <source>
        <dbReference type="ARBA" id="ARBA00022664"/>
    </source>
</evidence>
<dbReference type="GO" id="GO:0005634">
    <property type="term" value="C:nucleus"/>
    <property type="evidence" value="ECO:0007669"/>
    <property type="project" value="UniProtKB-SubCell"/>
</dbReference>
<dbReference type="Pfam" id="PF13563">
    <property type="entry name" value="2_5_RNA_ligase2"/>
    <property type="match status" value="1"/>
</dbReference>
<dbReference type="InterPro" id="IPR005135">
    <property type="entry name" value="Endo/exonuclease/phosphatase"/>
</dbReference>
<dbReference type="GO" id="GO:0006397">
    <property type="term" value="P:mRNA processing"/>
    <property type="evidence" value="ECO:0007669"/>
    <property type="project" value="UniProtKB-KW"/>
</dbReference>
<dbReference type="InterPro" id="IPR007012">
    <property type="entry name" value="PolA_pol_cen_dom"/>
</dbReference>
<dbReference type="SUPFAM" id="SSF81631">
    <property type="entry name" value="PAP/OAS1 substrate-binding domain"/>
    <property type="match status" value="1"/>
</dbReference>
<evidence type="ECO:0000313" key="18">
    <source>
        <dbReference type="EMBL" id="KAK1766755.1"/>
    </source>
</evidence>
<dbReference type="GO" id="GO:0031123">
    <property type="term" value="P:RNA 3'-end processing"/>
    <property type="evidence" value="ECO:0007669"/>
    <property type="project" value="InterPro"/>
</dbReference>
<dbReference type="RefSeq" id="XP_060282968.1">
    <property type="nucleotide sequence ID" value="XM_060425498.1"/>
</dbReference>
<dbReference type="PANTHER" id="PTHR10682">
    <property type="entry name" value="POLY A POLYMERASE"/>
    <property type="match status" value="1"/>
</dbReference>
<dbReference type="SUPFAM" id="SSF81301">
    <property type="entry name" value="Nucleotidyltransferase"/>
    <property type="match status" value="1"/>
</dbReference>
<dbReference type="Gene3D" id="3.90.1140.10">
    <property type="entry name" value="Cyclic phosphodiesterase"/>
    <property type="match status" value="1"/>
</dbReference>
<organism evidence="18 19">
    <name type="scientific">Phialemonium atrogriseum</name>
    <dbReference type="NCBI Taxonomy" id="1093897"/>
    <lineage>
        <taxon>Eukaryota</taxon>
        <taxon>Fungi</taxon>
        <taxon>Dikarya</taxon>
        <taxon>Ascomycota</taxon>
        <taxon>Pezizomycotina</taxon>
        <taxon>Sordariomycetes</taxon>
        <taxon>Sordariomycetidae</taxon>
        <taxon>Cephalothecales</taxon>
        <taxon>Cephalothecaceae</taxon>
        <taxon>Phialemonium</taxon>
    </lineage>
</organism>
<comment type="subcellular location">
    <subcellularLocation>
        <location evidence="3">Nucleus</location>
    </subcellularLocation>
</comment>
<dbReference type="GeneID" id="85308685"/>
<keyword evidence="9" id="KW-0547">Nucleotide-binding</keyword>
<comment type="caution">
    <text evidence="18">The sequence shown here is derived from an EMBL/GenBank/DDBJ whole genome shotgun (WGS) entry which is preliminary data.</text>
</comment>
<protein>
    <recommendedName>
        <fullName evidence="5">polynucleotide adenylyltransferase</fullName>
        <ecNumber evidence="5">2.7.7.19</ecNumber>
    </recommendedName>
</protein>
<reference evidence="18" key="1">
    <citation type="submission" date="2023-06" db="EMBL/GenBank/DDBJ databases">
        <title>Genome-scale phylogeny and comparative genomics of the fungal order Sordariales.</title>
        <authorList>
            <consortium name="Lawrence Berkeley National Laboratory"/>
            <person name="Hensen N."/>
            <person name="Bonometti L."/>
            <person name="Westerberg I."/>
            <person name="Brannstrom I.O."/>
            <person name="Guillou S."/>
            <person name="Cros-Aarteil S."/>
            <person name="Calhoun S."/>
            <person name="Haridas S."/>
            <person name="Kuo A."/>
            <person name="Mondo S."/>
            <person name="Pangilinan J."/>
            <person name="Riley R."/>
            <person name="Labutti K."/>
            <person name="Andreopoulos B."/>
            <person name="Lipzen A."/>
            <person name="Chen C."/>
            <person name="Yanf M."/>
            <person name="Daum C."/>
            <person name="Ng V."/>
            <person name="Clum A."/>
            <person name="Steindorff A."/>
            <person name="Ohm R."/>
            <person name="Martin F."/>
            <person name="Silar P."/>
            <person name="Natvig D."/>
            <person name="Lalanne C."/>
            <person name="Gautier V."/>
            <person name="Ament-Velasquez S.L."/>
            <person name="Kruys A."/>
            <person name="Hutchinson M.I."/>
            <person name="Powell A.J."/>
            <person name="Barry K."/>
            <person name="Miller A.N."/>
            <person name="Grigoriev I.V."/>
            <person name="Debuchy R."/>
            <person name="Gladieux P."/>
            <person name="Thoren M.H."/>
            <person name="Johannesson H."/>
        </authorList>
    </citation>
    <scope>NUCLEOTIDE SEQUENCE</scope>
    <source>
        <strain evidence="18">8032-3</strain>
    </source>
</reference>
<sequence>MAAAETFSDSGAISINSHDTALCFIPDQDDWPSIDRFRALYDKAYGNWPPHVNLVYPFVRPDSLYRAAKLIQDGLQRWKEERGEPSVHISLNAADVFTRRHDNTLFRCDSDSERTSEINKLRRTILQSLGHPEGNYRLHMTVAQSEDVNSSAHKFLLNKIGLMPTLQWDAGTICVLVRERMQIDGSAVSRMKLWGIINLSTGCSLTRHAEPRGFYETGWAASSSSNGGEAGERDQLQTRPPYYLDDETRLWQPFSSSKLDSTEPPKELVVSSYNVLGEFSWPPSQARYPLIIKNILSAQASADVLVLQEATDDFLSYLLKDEGVRKLYPFTSHGPPDQADIEPLPSHLNILVLSRWAFDWEWVSFRRKHKASIVARFKDIGKWEGQVFLPTVLAAVHLTCGLTDGAIADKKIDVQRILKYLSKSYPENPWILTGDFNLSTSSFSIDGALRKKAISAHSAGVLAGFEHMFSQAKLADAWAVSRLEDGDHSGGEQGQVQNQGLAQDVVDGEQGATYDPTVNEVAAGIVGSGYNMRPQRYDRILVRGEGALAISRFNRFGFLKERISSDEGAEPTYASDHWGVRCVMTVRPAELDRLSDEVSSLVVPVHPMPALGRLSGDGAVEDCLEELGLFPSEEEVEKRQSVLDLLKRVLLETQGGGSGDNPSYSKSRASVIIVPVGSYGLGVWTTSSDIDCLCIGPFSAKTFFALASQRLRKASGGGVKVLRRVRANTGTMLELEILGIKVDLQYCPATSIAENWPHALKLPLSNPIWSLPVPTLSKLKAIRDLDYLRRSVPDLDKFRVAHRLIRAWAVSRGIFSAKFGFLGGFHISILLARVYKLLAHDAGSAASPALPVILATFFNHYASFDWKSKMAFDPFFHRQRLPYTRTAREPLAILGYFPPSLNTAHAASALTVRTIAEEFKLADERIRRSPRGGTWTQFLRDGGGGGGGGGGVADFLASYGTYVRVDLQYWGASLSRGIQLAGWLESRLVMLLVDLHRRLPAVHARIWPARFVRESASAAAAGEQQHQQEQQQQHQESAEAAGSCEYQGHYLIGLDRAGGDVQPRISTTTAAAADVEGEGELRSVLRRFEEQIRGDARYFDARSCWVGADLVERGNLDEDMVVDAREWGEYAPGEEETDDDDDNDEEGEEEEEEEDRIWGTEGEEGDGDDDYARRKKNKKNKGRKGAQTPPPLPRMEPGKKLRTAADVMNRLRWDPGLDSGDYVVGYEDRFVGAQEKALDAWRTEQTDEEFIPQHRILYFKRKTDGVLVWEKRTRKDDVFGSGI</sequence>
<dbReference type="GO" id="GO:0046872">
    <property type="term" value="F:metal ion binding"/>
    <property type="evidence" value="ECO:0007669"/>
    <property type="project" value="UniProtKB-KW"/>
</dbReference>
<dbReference type="Pfam" id="PF03372">
    <property type="entry name" value="Exo_endo_phos"/>
    <property type="match status" value="1"/>
</dbReference>
<dbReference type="InterPro" id="IPR040459">
    <property type="entry name" value="MJ1316"/>
</dbReference>
<feature type="domain" description="Poly(A) polymerase central" evidence="16">
    <location>
        <begin position="797"/>
        <end position="924"/>
    </location>
</feature>
<feature type="compositionally biased region" description="Acidic residues" evidence="13">
    <location>
        <begin position="1132"/>
        <end position="1169"/>
    </location>
</feature>
<dbReference type="InterPro" id="IPR011068">
    <property type="entry name" value="NuclTrfase_I-like_C"/>
</dbReference>
<evidence type="ECO:0000256" key="10">
    <source>
        <dbReference type="ARBA" id="ARBA00022840"/>
    </source>
</evidence>
<evidence type="ECO:0000256" key="1">
    <source>
        <dbReference type="ARBA" id="ARBA00001936"/>
    </source>
</evidence>
<evidence type="ECO:0000259" key="17">
    <source>
        <dbReference type="Pfam" id="PF20750"/>
    </source>
</evidence>
<comment type="similarity">
    <text evidence="4">Belongs to the poly(A) polymerase family.</text>
</comment>
<dbReference type="Gene3D" id="3.30.460.10">
    <property type="entry name" value="Beta Polymerase, domain 2"/>
    <property type="match status" value="1"/>
</dbReference>
<keyword evidence="19" id="KW-1185">Reference proteome</keyword>
<evidence type="ECO:0000256" key="2">
    <source>
        <dbReference type="ARBA" id="ARBA00001946"/>
    </source>
</evidence>
<comment type="cofactor">
    <cofactor evidence="2">
        <name>Mg(2+)</name>
        <dbReference type="ChEBI" id="CHEBI:18420"/>
    </cofactor>
</comment>
<feature type="region of interest" description="Disordered" evidence="13">
    <location>
        <begin position="1018"/>
        <end position="1040"/>
    </location>
</feature>
<keyword evidence="12" id="KW-0539">Nucleus</keyword>
<dbReference type="PANTHER" id="PTHR10682:SF23">
    <property type="entry name" value="POLYNUCLEOTIDE ADENYLYLTRANSFERASE"/>
    <property type="match status" value="1"/>
</dbReference>
<evidence type="ECO:0000256" key="5">
    <source>
        <dbReference type="ARBA" id="ARBA00012388"/>
    </source>
</evidence>
<dbReference type="Pfam" id="PF04457">
    <property type="entry name" value="MJ1316"/>
    <property type="match status" value="1"/>
</dbReference>
<evidence type="ECO:0000256" key="11">
    <source>
        <dbReference type="ARBA" id="ARBA00022842"/>
    </source>
</evidence>
<feature type="region of interest" description="Disordered" evidence="13">
    <location>
        <begin position="1128"/>
        <end position="1199"/>
    </location>
</feature>
<evidence type="ECO:0000256" key="12">
    <source>
        <dbReference type="ARBA" id="ARBA00023242"/>
    </source>
</evidence>
<evidence type="ECO:0000256" key="8">
    <source>
        <dbReference type="ARBA" id="ARBA00022723"/>
    </source>
</evidence>
<dbReference type="EMBL" id="MU839010">
    <property type="protein sequence ID" value="KAK1766755.1"/>
    <property type="molecule type" value="Genomic_DNA"/>
</dbReference>
<feature type="domain" description="Poly(A) polymerase nucleotidyltransferase" evidence="17">
    <location>
        <begin position="620"/>
        <end position="747"/>
    </location>
</feature>
<keyword evidence="10" id="KW-0067">ATP-binding</keyword>
<dbReference type="Gene3D" id="1.10.1410.10">
    <property type="match status" value="1"/>
</dbReference>
<dbReference type="GO" id="GO:0003723">
    <property type="term" value="F:RNA binding"/>
    <property type="evidence" value="ECO:0007669"/>
    <property type="project" value="InterPro"/>
</dbReference>
<proteinExistence type="inferred from homology"/>
<feature type="compositionally biased region" description="Basic residues" evidence="13">
    <location>
        <begin position="1173"/>
        <end position="1184"/>
    </location>
</feature>
<evidence type="ECO:0000256" key="4">
    <source>
        <dbReference type="ARBA" id="ARBA00010912"/>
    </source>
</evidence>
<evidence type="ECO:0000256" key="7">
    <source>
        <dbReference type="ARBA" id="ARBA00022679"/>
    </source>
</evidence>
<evidence type="ECO:0000259" key="14">
    <source>
        <dbReference type="Pfam" id="PF03372"/>
    </source>
</evidence>
<keyword evidence="6" id="KW-0507">mRNA processing</keyword>
<gene>
    <name evidence="18" type="ORF">QBC33DRAFT_492712</name>
</gene>
<name>A0AAJ0FN34_9PEZI</name>
<dbReference type="GO" id="GO:0005524">
    <property type="term" value="F:ATP binding"/>
    <property type="evidence" value="ECO:0007669"/>
    <property type="project" value="UniProtKB-KW"/>
</dbReference>